<evidence type="ECO:0000259" key="2">
    <source>
        <dbReference type="Pfam" id="PF10546"/>
    </source>
</evidence>
<accession>A0A380WPB6</accession>
<name>A0A380WPB6_AMIAI</name>
<dbReference type="EMBL" id="UFSM01000001">
    <property type="protein sequence ID" value="SUU90004.1"/>
    <property type="molecule type" value="Genomic_DNA"/>
</dbReference>
<dbReference type="InterPro" id="IPR018874">
    <property type="entry name" value="Phage_Mx8_p63_C"/>
</dbReference>
<dbReference type="Pfam" id="PF10546">
    <property type="entry name" value="P63C"/>
    <property type="match status" value="1"/>
</dbReference>
<evidence type="ECO:0000313" key="4">
    <source>
        <dbReference type="Proteomes" id="UP000254701"/>
    </source>
</evidence>
<feature type="region of interest" description="Disordered" evidence="1">
    <location>
        <begin position="1"/>
        <end position="29"/>
    </location>
</feature>
<feature type="domain" description="Bacteriophage Mx8 p63 C-terminal" evidence="2">
    <location>
        <begin position="200"/>
        <end position="295"/>
    </location>
</feature>
<proteinExistence type="predicted"/>
<evidence type="ECO:0000313" key="3">
    <source>
        <dbReference type="EMBL" id="SUU90004.1"/>
    </source>
</evidence>
<reference evidence="3 4" key="1">
    <citation type="submission" date="2018-06" db="EMBL/GenBank/DDBJ databases">
        <authorList>
            <consortium name="Pathogen Informatics"/>
            <person name="Doyle S."/>
        </authorList>
    </citation>
    <scope>NUCLEOTIDE SEQUENCE [LARGE SCALE GENOMIC DNA]</scope>
    <source>
        <strain evidence="3 4">NCTC10684</strain>
    </source>
</reference>
<dbReference type="Proteomes" id="UP000254701">
    <property type="component" value="Unassembled WGS sequence"/>
</dbReference>
<feature type="compositionally biased region" description="Basic residues" evidence="1">
    <location>
        <begin position="1"/>
        <end position="12"/>
    </location>
</feature>
<organism evidence="3 4">
    <name type="scientific">Aminobacter aminovorans</name>
    <name type="common">Chelatobacter heintzii</name>
    <dbReference type="NCBI Taxonomy" id="83263"/>
    <lineage>
        <taxon>Bacteria</taxon>
        <taxon>Pseudomonadati</taxon>
        <taxon>Pseudomonadota</taxon>
        <taxon>Alphaproteobacteria</taxon>
        <taxon>Hyphomicrobiales</taxon>
        <taxon>Phyllobacteriaceae</taxon>
        <taxon>Aminobacter</taxon>
    </lineage>
</organism>
<dbReference type="AlphaFoldDB" id="A0A380WPB6"/>
<sequence length="343" mass="39161">MSHQSKGGRARAKSLTSEQRREIAQRAAQARWTRLSDQGDIPRASHQGVLPIGDVDIEVYRLFDGRRLIAKSAMAKALTLKSEGGNAFLRTVTRKGVRSAIDEKLWDKIENPISFRYLDTDPDSVVGTADGYEATTLIEVCDALIQARNDKRLAPSQAFLAVQAEIIVRSAAKLGIVALVDAATGYIEDVHRTEYLRLWQEFVSEEFRQWEKEFPDQFADMIYKLYKLKRRAQRSFKHPQFFGWFTRKYIYHPLANSNGAILEMLDEANPVVYGGGGRRYKLHQFLADQVGLPALRQHLWQVIGIGNASRDKTDFDRSFYRAFPQAIPKEDPNQFDFFEVLEA</sequence>
<gene>
    <name evidence="3" type="ORF">NCTC10684_03247</name>
</gene>
<evidence type="ECO:0000256" key="1">
    <source>
        <dbReference type="SAM" id="MobiDB-lite"/>
    </source>
</evidence>
<protein>
    <submittedName>
        <fullName evidence="3">P63C domain</fullName>
    </submittedName>
</protein>